<dbReference type="PANTHER" id="PTHR37739:SF8">
    <property type="entry name" value="KINESIN-LIKE PROTEIN KIN-12D"/>
    <property type="match status" value="1"/>
</dbReference>
<evidence type="ECO:0000256" key="2">
    <source>
        <dbReference type="ARBA" id="ARBA00022741"/>
    </source>
</evidence>
<keyword evidence="5" id="KW-0505">Motor protein</keyword>
<accession>A0AAW2V2X8</accession>
<comment type="caution">
    <text evidence="7">The sequence shown here is derived from an EMBL/GenBank/DDBJ whole genome shotgun (WGS) entry which is preliminary data.</text>
</comment>
<dbReference type="GO" id="GO:0005524">
    <property type="term" value="F:ATP binding"/>
    <property type="evidence" value="ECO:0007669"/>
    <property type="project" value="UniProtKB-KW"/>
</dbReference>
<proteinExistence type="predicted"/>
<keyword evidence="4 6" id="KW-0175">Coiled coil</keyword>
<feature type="coiled-coil region" evidence="6">
    <location>
        <begin position="103"/>
        <end position="133"/>
    </location>
</feature>
<sequence length="255" mass="29367">MRVHEINESEYLNAFNLAILKTVDFAENLDTVSCKIVDLIKDKFIEVDDTFQKIVNELGRTDQLLEQFEYVENLAVRMDSEILSLQVELSRKDDILKGLLFDLSLLQESASNSKDQKDEMEKLLSSFRALEKEIELKSLQLDTAVGDGRMLEHQLQEKIAKISALELDLTKDHEIINSLYNENAELLAGAKDAIDARNLVEKELLETRIKIENLEMEVAEMEKALSQMSETTESLKSNMDTVTFERMSWREKFLL</sequence>
<feature type="coiled-coil region" evidence="6">
    <location>
        <begin position="197"/>
        <end position="238"/>
    </location>
</feature>
<dbReference type="GO" id="GO:0005874">
    <property type="term" value="C:microtubule"/>
    <property type="evidence" value="ECO:0007669"/>
    <property type="project" value="UniProtKB-KW"/>
</dbReference>
<dbReference type="PANTHER" id="PTHR37739">
    <property type="entry name" value="KINESIN-LIKE PROTEIN KIN-12D"/>
    <property type="match status" value="1"/>
</dbReference>
<dbReference type="AlphaFoldDB" id="A0AAW2V2X8"/>
<evidence type="ECO:0000256" key="3">
    <source>
        <dbReference type="ARBA" id="ARBA00022840"/>
    </source>
</evidence>
<protein>
    <submittedName>
        <fullName evidence="7">Kinesin-like protein KIN-12D</fullName>
    </submittedName>
</protein>
<reference evidence="7" key="1">
    <citation type="submission" date="2020-06" db="EMBL/GenBank/DDBJ databases">
        <authorList>
            <person name="Li T."/>
            <person name="Hu X."/>
            <person name="Zhang T."/>
            <person name="Song X."/>
            <person name="Zhang H."/>
            <person name="Dai N."/>
            <person name="Sheng W."/>
            <person name="Hou X."/>
            <person name="Wei L."/>
        </authorList>
    </citation>
    <scope>NUCLEOTIDE SEQUENCE</scope>
    <source>
        <strain evidence="7">KEN1</strain>
        <tissue evidence="7">Leaf</tissue>
    </source>
</reference>
<dbReference type="EMBL" id="JACGWN010000011">
    <property type="protein sequence ID" value="KAL0422671.1"/>
    <property type="molecule type" value="Genomic_DNA"/>
</dbReference>
<keyword evidence="3" id="KW-0067">ATP-binding</keyword>
<evidence type="ECO:0000256" key="5">
    <source>
        <dbReference type="ARBA" id="ARBA00023175"/>
    </source>
</evidence>
<name>A0AAW2V2X8_9LAMI</name>
<dbReference type="InterPro" id="IPR044986">
    <property type="entry name" value="KIF15/KIN-12"/>
</dbReference>
<keyword evidence="1" id="KW-0493">Microtubule</keyword>
<organism evidence="7">
    <name type="scientific">Sesamum latifolium</name>
    <dbReference type="NCBI Taxonomy" id="2727402"/>
    <lineage>
        <taxon>Eukaryota</taxon>
        <taxon>Viridiplantae</taxon>
        <taxon>Streptophyta</taxon>
        <taxon>Embryophyta</taxon>
        <taxon>Tracheophyta</taxon>
        <taxon>Spermatophyta</taxon>
        <taxon>Magnoliopsida</taxon>
        <taxon>eudicotyledons</taxon>
        <taxon>Gunneridae</taxon>
        <taxon>Pentapetalae</taxon>
        <taxon>asterids</taxon>
        <taxon>lamiids</taxon>
        <taxon>Lamiales</taxon>
        <taxon>Pedaliaceae</taxon>
        <taxon>Sesamum</taxon>
    </lineage>
</organism>
<evidence type="ECO:0000256" key="6">
    <source>
        <dbReference type="SAM" id="Coils"/>
    </source>
</evidence>
<keyword evidence="2" id="KW-0547">Nucleotide-binding</keyword>
<evidence type="ECO:0000256" key="4">
    <source>
        <dbReference type="ARBA" id="ARBA00023054"/>
    </source>
</evidence>
<evidence type="ECO:0000256" key="1">
    <source>
        <dbReference type="ARBA" id="ARBA00022701"/>
    </source>
</evidence>
<evidence type="ECO:0000313" key="7">
    <source>
        <dbReference type="EMBL" id="KAL0422671.1"/>
    </source>
</evidence>
<gene>
    <name evidence="7" type="ORF">Slati_3290000</name>
</gene>
<reference evidence="7" key="2">
    <citation type="journal article" date="2024" name="Plant">
        <title>Genomic evolution and insights into agronomic trait innovations of Sesamum species.</title>
        <authorList>
            <person name="Miao H."/>
            <person name="Wang L."/>
            <person name="Qu L."/>
            <person name="Liu H."/>
            <person name="Sun Y."/>
            <person name="Le M."/>
            <person name="Wang Q."/>
            <person name="Wei S."/>
            <person name="Zheng Y."/>
            <person name="Lin W."/>
            <person name="Duan Y."/>
            <person name="Cao H."/>
            <person name="Xiong S."/>
            <person name="Wang X."/>
            <person name="Wei L."/>
            <person name="Li C."/>
            <person name="Ma Q."/>
            <person name="Ju M."/>
            <person name="Zhao R."/>
            <person name="Li G."/>
            <person name="Mu C."/>
            <person name="Tian Q."/>
            <person name="Mei H."/>
            <person name="Zhang T."/>
            <person name="Gao T."/>
            <person name="Zhang H."/>
        </authorList>
    </citation>
    <scope>NUCLEOTIDE SEQUENCE</scope>
    <source>
        <strain evidence="7">KEN1</strain>
    </source>
</reference>